<organism evidence="2 3">
    <name type="scientific">Desulforamulus aquiferis</name>
    <dbReference type="NCBI Taxonomy" id="1397668"/>
    <lineage>
        <taxon>Bacteria</taxon>
        <taxon>Bacillati</taxon>
        <taxon>Bacillota</taxon>
        <taxon>Clostridia</taxon>
        <taxon>Eubacteriales</taxon>
        <taxon>Peptococcaceae</taxon>
        <taxon>Desulforamulus</taxon>
    </lineage>
</organism>
<feature type="coiled-coil region" evidence="1">
    <location>
        <begin position="57"/>
        <end position="91"/>
    </location>
</feature>
<keyword evidence="1" id="KW-0175">Coiled coil</keyword>
<feature type="coiled-coil region" evidence="1">
    <location>
        <begin position="155"/>
        <end position="182"/>
    </location>
</feature>
<dbReference type="RefSeq" id="WP_304542092.1">
    <property type="nucleotide sequence ID" value="NZ_JARPTC010000009.1"/>
</dbReference>
<evidence type="ECO:0000313" key="3">
    <source>
        <dbReference type="Proteomes" id="UP001172911"/>
    </source>
</evidence>
<reference evidence="2" key="2">
    <citation type="submission" date="2023-03" db="EMBL/GenBank/DDBJ databases">
        <authorList>
            <person name="Zhang Z."/>
        </authorList>
    </citation>
    <scope>NUCLEOTIDE SEQUENCE</scope>
    <source>
        <strain evidence="2">DSA</strain>
    </source>
</reference>
<gene>
    <name evidence="2" type="ORF">P6N53_07055</name>
</gene>
<proteinExistence type="predicted"/>
<protein>
    <submittedName>
        <fullName evidence="2">Uncharacterized protein</fullName>
    </submittedName>
</protein>
<comment type="caution">
    <text evidence="2">The sequence shown here is derived from an EMBL/GenBank/DDBJ whole genome shotgun (WGS) entry which is preliminary data.</text>
</comment>
<dbReference type="EMBL" id="JARPTC010000009">
    <property type="protein sequence ID" value="MDO7786980.1"/>
    <property type="molecule type" value="Genomic_DNA"/>
</dbReference>
<dbReference type="Proteomes" id="UP001172911">
    <property type="component" value="Unassembled WGS sequence"/>
</dbReference>
<sequence length="363" mass="41037">MDLRKTFAAMLVALYLGICALVPWSYAGDNEAIKQHSLLKQKEQQVVVEMLQVQLQMEHNQKELAKVQSNLNQIRAEIPNVQQQLSESEKNLDMCMDRLKLWLKHFYVEGRTNYLIMLLGAVDLGDFINRVALIALLISQGIKDVNLAQGAIDEVKERTNQLSELEHGLQHQEAEVVKIMQQDEALHRSKELLLEQVRKELGENQGRVLEVVAGLAEALKPLETVLERFRNAPWDKYRPDRLQFTGKRVQAEYSQNTISRMLFGAVTETNATRVSFADSMLVISGFSKEQVQFTIAGELFVEGGNVCYRLKTVTIGEVALSPELVQIIGGRQGLVYPVDLLMGWKLENITVHQGRAVFELVPA</sequence>
<accession>A0AAW7ZBS4</accession>
<reference evidence="2" key="1">
    <citation type="journal article" date="2023" name="J. Hazard. Mater.">
        <title>Anaerobic biodegradation of pyrene and benzo[a]pyrene by a new sulfate-reducing Desulforamulus aquiferis strain DSA.</title>
        <authorList>
            <person name="Zhang Z."/>
            <person name="Sun J."/>
            <person name="Gong X."/>
            <person name="Wang C."/>
            <person name="Wang H."/>
        </authorList>
    </citation>
    <scope>NUCLEOTIDE SEQUENCE</scope>
    <source>
        <strain evidence="2">DSA</strain>
    </source>
</reference>
<keyword evidence="3" id="KW-1185">Reference proteome</keyword>
<evidence type="ECO:0000256" key="1">
    <source>
        <dbReference type="SAM" id="Coils"/>
    </source>
</evidence>
<dbReference type="AlphaFoldDB" id="A0AAW7ZBS4"/>
<evidence type="ECO:0000313" key="2">
    <source>
        <dbReference type="EMBL" id="MDO7786980.1"/>
    </source>
</evidence>
<dbReference type="Gene3D" id="6.10.250.3150">
    <property type="match status" value="1"/>
</dbReference>
<name>A0AAW7ZBS4_9FIRM</name>